<organism evidence="2 3">
    <name type="scientific">Eumeta variegata</name>
    <name type="common">Bagworm moth</name>
    <name type="synonym">Eumeta japonica</name>
    <dbReference type="NCBI Taxonomy" id="151549"/>
    <lineage>
        <taxon>Eukaryota</taxon>
        <taxon>Metazoa</taxon>
        <taxon>Ecdysozoa</taxon>
        <taxon>Arthropoda</taxon>
        <taxon>Hexapoda</taxon>
        <taxon>Insecta</taxon>
        <taxon>Pterygota</taxon>
        <taxon>Neoptera</taxon>
        <taxon>Endopterygota</taxon>
        <taxon>Lepidoptera</taxon>
        <taxon>Glossata</taxon>
        <taxon>Ditrysia</taxon>
        <taxon>Tineoidea</taxon>
        <taxon>Psychidae</taxon>
        <taxon>Oiketicinae</taxon>
        <taxon>Eumeta</taxon>
    </lineage>
</organism>
<protein>
    <submittedName>
        <fullName evidence="2">Uncharacterized protein</fullName>
    </submittedName>
</protein>
<feature type="compositionally biased region" description="Polar residues" evidence="1">
    <location>
        <begin position="12"/>
        <end position="21"/>
    </location>
</feature>
<accession>A0A4C1ZZG6</accession>
<gene>
    <name evidence="2" type="ORF">EVAR_65976_1</name>
</gene>
<reference evidence="2 3" key="1">
    <citation type="journal article" date="2019" name="Commun. Biol.">
        <title>The bagworm genome reveals a unique fibroin gene that provides high tensile strength.</title>
        <authorList>
            <person name="Kono N."/>
            <person name="Nakamura H."/>
            <person name="Ohtoshi R."/>
            <person name="Tomita M."/>
            <person name="Numata K."/>
            <person name="Arakawa K."/>
        </authorList>
    </citation>
    <scope>NUCLEOTIDE SEQUENCE [LARGE SCALE GENOMIC DNA]</scope>
</reference>
<dbReference type="AlphaFoldDB" id="A0A4C1ZZG6"/>
<name>A0A4C1ZZG6_EUMVA</name>
<feature type="region of interest" description="Disordered" evidence="1">
    <location>
        <begin position="1"/>
        <end position="21"/>
    </location>
</feature>
<evidence type="ECO:0000313" key="3">
    <source>
        <dbReference type="Proteomes" id="UP000299102"/>
    </source>
</evidence>
<keyword evidence="3" id="KW-1185">Reference proteome</keyword>
<evidence type="ECO:0000313" key="2">
    <source>
        <dbReference type="EMBL" id="GBP93390.1"/>
    </source>
</evidence>
<dbReference type="EMBL" id="BGZK01002369">
    <property type="protein sequence ID" value="GBP93390.1"/>
    <property type="molecule type" value="Genomic_DNA"/>
</dbReference>
<proteinExistence type="predicted"/>
<comment type="caution">
    <text evidence="2">The sequence shown here is derived from an EMBL/GenBank/DDBJ whole genome shotgun (WGS) entry which is preliminary data.</text>
</comment>
<sequence>MDISKDVKKPPRQTTSLRTDPSCNDITQILRKNHTITQRDATDTSPCVNIHALRSASLHVTRRTAVAIRTNEGTFVFVLRKRGKIETLDSSMSIQGRVNASPCGNGARAAGAVSFLTRGVPRSADCGLLRPRLRRKPSICIASLTSQLINFWPTSKKKETDRVLVDGETLLKCWFPRTVELFDEVRHRLETWRTGAAYHRSTDRGRENGTAALVSKTPQRNDIK</sequence>
<feature type="region of interest" description="Disordered" evidence="1">
    <location>
        <begin position="200"/>
        <end position="224"/>
    </location>
</feature>
<dbReference type="Proteomes" id="UP000299102">
    <property type="component" value="Unassembled WGS sequence"/>
</dbReference>
<evidence type="ECO:0000256" key="1">
    <source>
        <dbReference type="SAM" id="MobiDB-lite"/>
    </source>
</evidence>